<evidence type="ECO:0000313" key="2">
    <source>
        <dbReference type="EMBL" id="NAS19980.1"/>
    </source>
</evidence>
<gene>
    <name evidence="2" type="ORF">GND98_019730</name>
</gene>
<evidence type="ECO:0000259" key="1">
    <source>
        <dbReference type="Pfam" id="PF01814"/>
    </source>
</evidence>
<dbReference type="Proteomes" id="UP000474042">
    <property type="component" value="Unassembled WGS sequence"/>
</dbReference>
<protein>
    <submittedName>
        <fullName evidence="2">Hemerythrin domain-containing protein</fullName>
    </submittedName>
</protein>
<dbReference type="InterPro" id="IPR012312">
    <property type="entry name" value="Hemerythrin-like"/>
</dbReference>
<dbReference type="AlphaFoldDB" id="A0A6L9ETE5"/>
<dbReference type="EMBL" id="WOFV02000140">
    <property type="protein sequence ID" value="NAS19980.1"/>
    <property type="molecule type" value="Genomic_DNA"/>
</dbReference>
<comment type="caution">
    <text evidence="2">The sequence shown here is derived from an EMBL/GenBank/DDBJ whole genome shotgun (WGS) entry which is preliminary data.</text>
</comment>
<proteinExistence type="predicted"/>
<organism evidence="2 3">
    <name type="scientific">Clostridium butyricum</name>
    <dbReference type="NCBI Taxonomy" id="1492"/>
    <lineage>
        <taxon>Bacteria</taxon>
        <taxon>Bacillati</taxon>
        <taxon>Bacillota</taxon>
        <taxon>Clostridia</taxon>
        <taxon>Eubacteriales</taxon>
        <taxon>Clostridiaceae</taxon>
        <taxon>Clostridium</taxon>
    </lineage>
</organism>
<sequence length="134" mass="15869">MRQHKEIIEELDCISKILNKQDYPNYLDEFVSHINKLAGKLNVHLSTEDKFLYPNLINGEDRQLKSMANSYIDEMGNISNVFADYRNKFNTKSKINERLDTFISETKPILNEIRKRIQKEETELYRLIVEISTI</sequence>
<feature type="domain" description="Hemerythrin-like" evidence="1">
    <location>
        <begin position="2"/>
        <end position="127"/>
    </location>
</feature>
<dbReference type="Pfam" id="PF01814">
    <property type="entry name" value="Hemerythrin"/>
    <property type="match status" value="1"/>
</dbReference>
<evidence type="ECO:0000313" key="3">
    <source>
        <dbReference type="Proteomes" id="UP000474042"/>
    </source>
</evidence>
<dbReference type="Gene3D" id="1.20.120.520">
    <property type="entry name" value="nmb1532 protein domain like"/>
    <property type="match status" value="1"/>
</dbReference>
<accession>A0A6L9ETE5</accession>
<name>A0A6L9ETE5_CLOBU</name>
<reference evidence="2 3" key="1">
    <citation type="submission" date="2020-01" db="EMBL/GenBank/DDBJ databases">
        <title>Genome sequence of a 1,3-propanediol producer, Clostridium butyricum S3.</title>
        <authorList>
            <person name="Zhou J."/>
        </authorList>
    </citation>
    <scope>NUCLEOTIDE SEQUENCE [LARGE SCALE GENOMIC DNA]</scope>
    <source>
        <strain evidence="2 3">S3</strain>
    </source>
</reference>